<evidence type="ECO:0000313" key="2">
    <source>
        <dbReference type="Proteomes" id="UP000077266"/>
    </source>
</evidence>
<gene>
    <name evidence="1" type="ORF">EXIGLDRAFT_765183</name>
</gene>
<sequence>MRARTGLLARSSLPLCFGGHTPATVSFIRRLHSQHSTPSPAWVDNLREAVGSLHSPADFTRVLDSIVHTSRSKHLQEQGWRTVIGELNFRNDKEHLLALFDSEQFLPWFRDSRVSGEACTALIRALFRSPAASSLPDDDIRNVIARMLSRGGVVTPAIRVVLSRLYGTSIPDVVADVLAAEDELRPEDPLLKEIRTLRERGKLKDALAHLLRGGQLRKHRPNAEHFRALLGADVWRPKDVIHISEVLRLPASTGVWIGALENALHTSGPHAAREVFDHARNLGISFPHSTVQRIIGALTCKRDFHIQHPRDTEAAVDIFWAQSSNIWRRPYLIMPAPLVTSLSHHIGVRDRWKEVGEILETCRKAGVLIDRTFPAHLLPIYEDALLSTSHAEVITRCKSSTLSVSDLSWLLFLIGWLRYDDAPTMSYADFLAFIDYVKSCGHTPTDELVVGWLDAVGHSRQRLSLPWEHDVFVRAGSSSDHHHTLATNFLRQLQDEFLVTVHPELATPAVYSALLDAHNAGPHAIATTDDLDKCWTWLVEHDAVTDDILSRAVSSRNAHAQRVWDDALRMGVTPSTTSYVRYARSLISRGAREAGFAIIRDHVGDLVTSQYATVPLFALSPQDELEHYAKALPQTWRDPQTRLFMKRYRDHRRARGKDVPPQHYRFSV</sequence>
<dbReference type="Proteomes" id="UP000077266">
    <property type="component" value="Unassembled WGS sequence"/>
</dbReference>
<keyword evidence="2" id="KW-1185">Reference proteome</keyword>
<dbReference type="InParanoid" id="A0A165KPN5"/>
<dbReference type="AlphaFoldDB" id="A0A165KPN5"/>
<protein>
    <submittedName>
        <fullName evidence="1">Uncharacterized protein</fullName>
    </submittedName>
</protein>
<dbReference type="EMBL" id="KV425940">
    <property type="protein sequence ID" value="KZV96661.1"/>
    <property type="molecule type" value="Genomic_DNA"/>
</dbReference>
<accession>A0A165KPN5</accession>
<proteinExistence type="predicted"/>
<dbReference type="OrthoDB" id="3331896at2759"/>
<evidence type="ECO:0000313" key="1">
    <source>
        <dbReference type="EMBL" id="KZV96661.1"/>
    </source>
</evidence>
<organism evidence="1 2">
    <name type="scientific">Exidia glandulosa HHB12029</name>
    <dbReference type="NCBI Taxonomy" id="1314781"/>
    <lineage>
        <taxon>Eukaryota</taxon>
        <taxon>Fungi</taxon>
        <taxon>Dikarya</taxon>
        <taxon>Basidiomycota</taxon>
        <taxon>Agaricomycotina</taxon>
        <taxon>Agaricomycetes</taxon>
        <taxon>Auriculariales</taxon>
        <taxon>Exidiaceae</taxon>
        <taxon>Exidia</taxon>
    </lineage>
</organism>
<name>A0A165KPN5_EXIGL</name>
<reference evidence="1 2" key="1">
    <citation type="journal article" date="2016" name="Mol. Biol. Evol.">
        <title>Comparative Genomics of Early-Diverging Mushroom-Forming Fungi Provides Insights into the Origins of Lignocellulose Decay Capabilities.</title>
        <authorList>
            <person name="Nagy L.G."/>
            <person name="Riley R."/>
            <person name="Tritt A."/>
            <person name="Adam C."/>
            <person name="Daum C."/>
            <person name="Floudas D."/>
            <person name="Sun H."/>
            <person name="Yadav J.S."/>
            <person name="Pangilinan J."/>
            <person name="Larsson K.H."/>
            <person name="Matsuura K."/>
            <person name="Barry K."/>
            <person name="Labutti K."/>
            <person name="Kuo R."/>
            <person name="Ohm R.A."/>
            <person name="Bhattacharya S.S."/>
            <person name="Shirouzu T."/>
            <person name="Yoshinaga Y."/>
            <person name="Martin F.M."/>
            <person name="Grigoriev I.V."/>
            <person name="Hibbett D.S."/>
        </authorList>
    </citation>
    <scope>NUCLEOTIDE SEQUENCE [LARGE SCALE GENOMIC DNA]</scope>
    <source>
        <strain evidence="1 2">HHB12029</strain>
    </source>
</reference>